<gene>
    <name evidence="2" type="ORF">MOC_0819</name>
</gene>
<dbReference type="InterPro" id="IPR023631">
    <property type="entry name" value="Amidase_dom"/>
</dbReference>
<dbReference type="InterPro" id="IPR014087">
    <property type="entry name" value="Carboxybiuret_hydro_AtzE"/>
</dbReference>
<keyword evidence="3" id="KW-1185">Reference proteome</keyword>
<dbReference type="PANTHER" id="PTHR11895:SF172">
    <property type="entry name" value="GLUTAMYL-TRNA(GLN) AMIDOTRANSFERASE"/>
    <property type="match status" value="1"/>
</dbReference>
<dbReference type="GO" id="GO:0016787">
    <property type="term" value="F:hydrolase activity"/>
    <property type="evidence" value="ECO:0007669"/>
    <property type="project" value="UniProtKB-KW"/>
</dbReference>
<name>A0A089Q1W0_9HYPH</name>
<evidence type="ECO:0000259" key="1">
    <source>
        <dbReference type="Pfam" id="PF01425"/>
    </source>
</evidence>
<reference evidence="2 3" key="1">
    <citation type="journal article" date="2014" name="PLoS ONE">
        <title>Genome Information of Methylobacterium oryzae, a Plant-Probiotic Methylotroph in the Phyllosphere.</title>
        <authorList>
            <person name="Kwak M.J."/>
            <person name="Jeong H."/>
            <person name="Madhaiyan M."/>
            <person name="Lee Y."/>
            <person name="Sa T.M."/>
            <person name="Oh T.K."/>
            <person name="Kim J.F."/>
        </authorList>
    </citation>
    <scope>NUCLEOTIDE SEQUENCE [LARGE SCALE GENOMIC DNA]</scope>
    <source>
        <strain evidence="2 3">CBMB20</strain>
    </source>
</reference>
<dbReference type="Pfam" id="PF01425">
    <property type="entry name" value="Amidase"/>
    <property type="match status" value="1"/>
</dbReference>
<dbReference type="Proteomes" id="UP000029492">
    <property type="component" value="Chromosome"/>
</dbReference>
<dbReference type="PANTHER" id="PTHR11895">
    <property type="entry name" value="TRANSAMIDASE"/>
    <property type="match status" value="1"/>
</dbReference>
<dbReference type="eggNOG" id="COG0154">
    <property type="taxonomic scope" value="Bacteria"/>
</dbReference>
<dbReference type="STRING" id="693986.MOC_0819"/>
<dbReference type="InterPro" id="IPR036928">
    <property type="entry name" value="AS_sf"/>
</dbReference>
<dbReference type="EMBL" id="CP003811">
    <property type="protein sequence ID" value="AIQ88574.1"/>
    <property type="molecule type" value="Genomic_DNA"/>
</dbReference>
<proteinExistence type="predicted"/>
<dbReference type="NCBIfam" id="TIGR02715">
    <property type="entry name" value="amido_AtzE"/>
    <property type="match status" value="1"/>
</dbReference>
<dbReference type="Gene3D" id="3.90.1300.10">
    <property type="entry name" value="Amidase signature (AS) domain"/>
    <property type="match status" value="1"/>
</dbReference>
<organism evidence="2 3">
    <name type="scientific">Methylobacterium oryzae CBMB20</name>
    <dbReference type="NCBI Taxonomy" id="693986"/>
    <lineage>
        <taxon>Bacteria</taxon>
        <taxon>Pseudomonadati</taxon>
        <taxon>Pseudomonadota</taxon>
        <taxon>Alphaproteobacteria</taxon>
        <taxon>Hyphomicrobiales</taxon>
        <taxon>Methylobacteriaceae</taxon>
        <taxon>Methylobacterium</taxon>
    </lineage>
</organism>
<feature type="domain" description="Amidase" evidence="1">
    <location>
        <begin position="26"/>
        <end position="445"/>
    </location>
</feature>
<dbReference type="SUPFAM" id="SSF75304">
    <property type="entry name" value="Amidase signature (AS) enzymes"/>
    <property type="match status" value="1"/>
</dbReference>
<dbReference type="RefSeq" id="WP_043755752.1">
    <property type="nucleotide sequence ID" value="NZ_CP003811.1"/>
</dbReference>
<sequence length="465" mass="48491">MSAYELSTAVAVAAAITDGHTTARQVVTAALDRIERLDGRVGAFTDVVAARALARADAQDAALSGGAKPGPLTGVPFAVKNLIDIAGLPTRAGSKINRERPPAERDGALLRRLEAAGAILVGALNMGEYAYDFTGENVHDGDAHNPHALDHMTGGSSGGSGAALAAGMVPLTLGSDTNGSIRVPAAFCGCFGLKPTYGRLTRAGSFPFVGSLDHLGPLARSVTDLALAYDVMQGPDPDDPVATLRPAEPVLPHLDAGIDGLRIAVAGGHFARGGDPDAFAAVARAAEVLGARGTVELPEAHRARAAAYLITAAEGATLHLDRLRTRPQDFDPAVRDRLIAGAMIPAPHVERAQRFRRWYRARVLELFETVDVILAPATPCRAPKGGQTHFVLDGVTLPVRANIGVFTQPISFIGLPVVAAPIRLDAGLPLGVQVIAAPWREDLVLRVARHLERTGVSTSPIAELA</sequence>
<accession>A0A089Q1W0</accession>
<dbReference type="HOGENOM" id="CLU_009600_0_3_5"/>
<dbReference type="KEGG" id="mor:MOC_0819"/>
<dbReference type="AlphaFoldDB" id="A0A089Q1W0"/>
<dbReference type="NCBIfam" id="NF006631">
    <property type="entry name" value="PRK09201.1"/>
    <property type="match status" value="1"/>
</dbReference>
<evidence type="ECO:0000313" key="2">
    <source>
        <dbReference type="EMBL" id="AIQ88574.1"/>
    </source>
</evidence>
<evidence type="ECO:0000313" key="3">
    <source>
        <dbReference type="Proteomes" id="UP000029492"/>
    </source>
</evidence>
<dbReference type="InterPro" id="IPR000120">
    <property type="entry name" value="Amidase"/>
</dbReference>
<protein>
    <submittedName>
        <fullName evidence="2">Amidohydrolase</fullName>
    </submittedName>
</protein>